<evidence type="ECO:0000256" key="7">
    <source>
        <dbReference type="ARBA" id="ARBA00022723"/>
    </source>
</evidence>
<keyword evidence="11 17" id="KW-0472">Membrane</keyword>
<evidence type="ECO:0000256" key="8">
    <source>
        <dbReference type="ARBA" id="ARBA00022968"/>
    </source>
</evidence>
<dbReference type="FunFam" id="3.90.550.10:FF:000252">
    <property type="entry name" value="Protein O-linked-mannose beta-1,2-N-acetylglucosaminyltransferase 1"/>
    <property type="match status" value="1"/>
</dbReference>
<comment type="pathway">
    <text evidence="2 17">Protein modification; protein glycosylation.</text>
</comment>
<dbReference type="GO" id="GO:0030145">
    <property type="term" value="F:manganese ion binding"/>
    <property type="evidence" value="ECO:0007669"/>
    <property type="project" value="UniProtKB-UniRule"/>
</dbReference>
<dbReference type="GO" id="GO:0000139">
    <property type="term" value="C:Golgi membrane"/>
    <property type="evidence" value="ECO:0007669"/>
    <property type="project" value="UniProtKB-SubCell"/>
</dbReference>
<comment type="caution">
    <text evidence="18">The sequence shown here is derived from an EMBL/GenBank/DDBJ whole genome shotgun (WGS) entry which is preliminary data.</text>
</comment>
<dbReference type="InterPro" id="IPR052261">
    <property type="entry name" value="Glycosyltransferase_13"/>
</dbReference>
<evidence type="ECO:0000256" key="2">
    <source>
        <dbReference type="ARBA" id="ARBA00004922"/>
    </source>
</evidence>
<evidence type="ECO:0000256" key="14">
    <source>
        <dbReference type="ARBA" id="ARBA00038949"/>
    </source>
</evidence>
<comment type="cofactor">
    <cofactor evidence="17">
        <name>Mn(2+)</name>
        <dbReference type="ChEBI" id="CHEBI:29035"/>
    </cofactor>
    <text evidence="17">The cofactor is mostly bound to the substrate.</text>
</comment>
<comment type="similarity">
    <text evidence="3 17">Belongs to the glycosyltransferase 13 family.</text>
</comment>
<dbReference type="PANTHER" id="PTHR10468:SF0">
    <property type="entry name" value="ALPHA-1,3-MANNOSYL-GLYCOPROTEIN 2-BETA-N-ACETYLGLUCOSAMINYLTRANSFERASE"/>
    <property type="match status" value="1"/>
</dbReference>
<dbReference type="OrthoDB" id="440755at2759"/>
<keyword evidence="8 17" id="KW-0735">Signal-anchor</keyword>
<dbReference type="GO" id="GO:0003827">
    <property type="term" value="F:alpha-1,3-mannosylglycoprotein 2-beta-N-acetylglucosaminyltransferase activity"/>
    <property type="evidence" value="ECO:0007669"/>
    <property type="project" value="UniProtKB-UniRule"/>
</dbReference>
<evidence type="ECO:0000256" key="3">
    <source>
        <dbReference type="ARBA" id="ARBA00006492"/>
    </source>
</evidence>
<sequence>DRSLFKKSKTSASTGTFGMNYKVSLRARLVEMAQCRQQAEFNYAGHFVFNVDLFSLGRTNLYSAIPLFGAVPSRPFSLLSFHRRAWLGRTGIVLLLLGLMAVFGWLTALPYQINWMTSQDTEEIMPLFTEPQFLHPHSIEEPVEPGQDGDIAVVVLAARRPEVHQLVHQLVAQKPQRGFRILVSLDGAEKQTTAVLKQIESPEVRLLRLTDDKSRSFTGSSSSDSYAKISRHYLRVLDHVLMKLNFSHVVLLEDDLLIAPDFYQYFRSLRRALDTDESIFCVSAWNDNGQIGLVTKDPQLLHRTDFFPGLGWMINQRYWLRVRKVWPKTQYDDFLRLYMLKNGLVCVRPELSRTFNIGRNGGRNCQLSSSYTYSSKFYHNYLSRMALNRFNVTLTKSAVDKVIGRSADQELDKFARSLPAMNVSQLLSSSRLPSAVRLRYATAGEFITLALGIGAIPEVWFGAPRASILGISTVSVRGSRVYIVPDRRLPINKKIFIPTMPLLSTSKSRSFLFF</sequence>
<evidence type="ECO:0000256" key="13">
    <source>
        <dbReference type="ARBA" id="ARBA00037706"/>
    </source>
</evidence>
<evidence type="ECO:0000256" key="12">
    <source>
        <dbReference type="ARBA" id="ARBA00023211"/>
    </source>
</evidence>
<evidence type="ECO:0000256" key="1">
    <source>
        <dbReference type="ARBA" id="ARBA00004323"/>
    </source>
</evidence>
<dbReference type="Proteomes" id="UP000215902">
    <property type="component" value="Unassembled WGS sequence"/>
</dbReference>
<dbReference type="UniPathway" id="UPA00378"/>
<keyword evidence="4 17" id="KW-0328">Glycosyltransferase</keyword>
<keyword evidence="12 17" id="KW-0464">Manganese</keyword>
<comment type="function">
    <text evidence="13 17">Initiates complex N-linked carbohydrate formation. Essential for the conversion of high-mannose to hybrid and complex N-glycans.</text>
</comment>
<keyword evidence="6 17" id="KW-0812">Transmembrane</keyword>
<comment type="catalytic activity">
    <reaction evidence="16 17">
        <text>N(4)-(alpha-D-Man-(1-&gt;3)-[alpha-D-Man-(1-&gt;3)-[alpha-D-Man-(1-&gt;6)]-alpha-D-Man-(1-&gt;6)]-beta-D-Man-(1-&gt;4)-beta-D-GlcNAc-(1-&gt;4)-beta-D-GlcNAc)-L-asparaginyl-[protein] (N-glucan mannose isomer 5A1,2) + UDP-N-acetyl-alpha-D-glucosamine = N(4)-{beta-D-GlcNAc-(1-&gt;2)-alpha-D-Man-(1-&gt;3)-[alpha-D-Man-(1-&gt;3)-[alpha-D-Man-(1-&gt;6)]-alpha-D-Man-(1-&gt;6)]-beta-D-Man-(1-&gt;4)-beta-D-GlcNAc-(1-&gt;4)-beta-D-GlcNAc}-L-asparaginyl-[protein] + UDP + H(+)</text>
        <dbReference type="Rhea" id="RHEA:11456"/>
        <dbReference type="Rhea" id="RHEA-COMP:14367"/>
        <dbReference type="Rhea" id="RHEA-COMP:14368"/>
        <dbReference type="ChEBI" id="CHEBI:15378"/>
        <dbReference type="ChEBI" id="CHEBI:57705"/>
        <dbReference type="ChEBI" id="CHEBI:58223"/>
        <dbReference type="ChEBI" id="CHEBI:59087"/>
        <dbReference type="ChEBI" id="CHEBI:60625"/>
        <dbReference type="EC" id="2.4.1.101"/>
    </reaction>
</comment>
<name>A0A267HA31_9PLAT</name>
<dbReference type="Gene3D" id="3.90.550.10">
    <property type="entry name" value="Spore Coat Polysaccharide Biosynthesis Protein SpsA, Chain A"/>
    <property type="match status" value="1"/>
</dbReference>
<evidence type="ECO:0000256" key="5">
    <source>
        <dbReference type="ARBA" id="ARBA00022679"/>
    </source>
</evidence>
<keyword evidence="10 17" id="KW-0333">Golgi apparatus</keyword>
<dbReference type="InterPro" id="IPR029044">
    <property type="entry name" value="Nucleotide-diphossugar_trans"/>
</dbReference>
<evidence type="ECO:0000256" key="9">
    <source>
        <dbReference type="ARBA" id="ARBA00022989"/>
    </source>
</evidence>
<dbReference type="EC" id="2.4.1.101" evidence="14 17"/>
<organism evidence="18 19">
    <name type="scientific">Macrostomum lignano</name>
    <dbReference type="NCBI Taxonomy" id="282301"/>
    <lineage>
        <taxon>Eukaryota</taxon>
        <taxon>Metazoa</taxon>
        <taxon>Spiralia</taxon>
        <taxon>Lophotrochozoa</taxon>
        <taxon>Platyhelminthes</taxon>
        <taxon>Rhabditophora</taxon>
        <taxon>Macrostomorpha</taxon>
        <taxon>Macrostomida</taxon>
        <taxon>Macrostomidae</taxon>
        <taxon>Macrostomum</taxon>
    </lineage>
</organism>
<accession>A0A267HA31</accession>
<dbReference type="AlphaFoldDB" id="A0A267HA31"/>
<evidence type="ECO:0000313" key="19">
    <source>
        <dbReference type="Proteomes" id="UP000215902"/>
    </source>
</evidence>
<evidence type="ECO:0000256" key="16">
    <source>
        <dbReference type="ARBA" id="ARBA00049421"/>
    </source>
</evidence>
<evidence type="ECO:0000256" key="11">
    <source>
        <dbReference type="ARBA" id="ARBA00023136"/>
    </source>
</evidence>
<protein>
    <recommendedName>
        <fullName evidence="14 17">Alpha-1,3-mannosyl-glycoprotein 2-beta-N-acetylglucosaminyltransferase</fullName>
        <shortName evidence="17">GNT-I</shortName>
        <shortName evidence="17">GlcNAc-T I</shortName>
        <ecNumber evidence="14 17">2.4.1.101</ecNumber>
    </recommendedName>
    <alternativeName>
        <fullName evidence="15 17">N-glycosyl-oligosaccharide-glycoprotein N-acetylglucosaminyltransferase I</fullName>
    </alternativeName>
</protein>
<evidence type="ECO:0000256" key="4">
    <source>
        <dbReference type="ARBA" id="ARBA00022676"/>
    </source>
</evidence>
<comment type="subcellular location">
    <subcellularLocation>
        <location evidence="1 17">Golgi apparatus membrane</location>
        <topology evidence="1 17">Single-pass type II membrane protein</topology>
    </subcellularLocation>
</comment>
<reference evidence="18 19" key="1">
    <citation type="submission" date="2017-06" db="EMBL/GenBank/DDBJ databases">
        <title>A platform for efficient transgenesis in Macrostomum lignano, a flatworm model organism for stem cell research.</title>
        <authorList>
            <person name="Berezikov E."/>
        </authorList>
    </citation>
    <scope>NUCLEOTIDE SEQUENCE [LARGE SCALE GENOMIC DNA]</scope>
    <source>
        <strain evidence="18">DV1</strain>
        <tissue evidence="18">Whole organism</tissue>
    </source>
</reference>
<keyword evidence="9 17" id="KW-1133">Transmembrane helix</keyword>
<dbReference type="SUPFAM" id="SSF53448">
    <property type="entry name" value="Nucleotide-diphospho-sugar transferases"/>
    <property type="match status" value="1"/>
</dbReference>
<dbReference type="InterPro" id="IPR004139">
    <property type="entry name" value="Glyco_trans_13"/>
</dbReference>
<gene>
    <name evidence="18" type="ORF">BOX15_Mlig027550g2</name>
</gene>
<dbReference type="Pfam" id="PF03071">
    <property type="entry name" value="GNT-I"/>
    <property type="match status" value="1"/>
</dbReference>
<evidence type="ECO:0000313" key="18">
    <source>
        <dbReference type="EMBL" id="PAA94357.1"/>
    </source>
</evidence>
<evidence type="ECO:0000256" key="15">
    <source>
        <dbReference type="ARBA" id="ARBA00041712"/>
    </source>
</evidence>
<keyword evidence="19" id="KW-1185">Reference proteome</keyword>
<evidence type="ECO:0000256" key="6">
    <source>
        <dbReference type="ARBA" id="ARBA00022692"/>
    </source>
</evidence>
<keyword evidence="5" id="KW-0808">Transferase</keyword>
<feature type="non-terminal residue" evidence="18">
    <location>
        <position position="1"/>
    </location>
</feature>
<dbReference type="PANTHER" id="PTHR10468">
    <property type="entry name" value="PROTEIN O-LINKED-MANNOSE BETA-1,2-N-ACETYLGLUCOSAMINYLTRANSFERASE 1/ALPHA-1,3-MANNOSYL-GLYCOPROTEIN 2-BETA-N-ACETYLGLUCOSAMINYLTRANSFERASE"/>
    <property type="match status" value="1"/>
</dbReference>
<dbReference type="EMBL" id="NIVC01000011">
    <property type="protein sequence ID" value="PAA94357.1"/>
    <property type="molecule type" value="Genomic_DNA"/>
</dbReference>
<dbReference type="STRING" id="282301.A0A267HA31"/>
<evidence type="ECO:0000256" key="10">
    <source>
        <dbReference type="ARBA" id="ARBA00023034"/>
    </source>
</evidence>
<keyword evidence="7 17" id="KW-0479">Metal-binding</keyword>
<proteinExistence type="inferred from homology"/>
<evidence type="ECO:0000256" key="17">
    <source>
        <dbReference type="RuleBase" id="RU368119"/>
    </source>
</evidence>
<feature type="transmembrane region" description="Helical" evidence="17">
    <location>
        <begin position="86"/>
        <end position="106"/>
    </location>
</feature>
<dbReference type="Gene3D" id="3.10.180.20">
    <property type="entry name" value="N-Acetylglucosaminyltransferase I, Domain 2"/>
    <property type="match status" value="1"/>
</dbReference>